<feature type="compositionally biased region" description="Basic and acidic residues" evidence="2">
    <location>
        <begin position="280"/>
        <end position="298"/>
    </location>
</feature>
<feature type="compositionally biased region" description="Basic and acidic residues" evidence="2">
    <location>
        <begin position="306"/>
        <end position="318"/>
    </location>
</feature>
<keyword evidence="4" id="KW-1185">Reference proteome</keyword>
<dbReference type="AlphaFoldDB" id="A0A087TQT2"/>
<feature type="compositionally biased region" description="Basic and acidic residues" evidence="2">
    <location>
        <begin position="247"/>
        <end position="259"/>
    </location>
</feature>
<feature type="non-terminal residue" evidence="3">
    <location>
        <position position="572"/>
    </location>
</feature>
<proteinExistence type="predicted"/>
<gene>
    <name evidence="3" type="ORF">X975_14168</name>
</gene>
<feature type="region of interest" description="Disordered" evidence="2">
    <location>
        <begin position="418"/>
        <end position="477"/>
    </location>
</feature>
<dbReference type="PANTHER" id="PTHR14429">
    <property type="entry name" value="FIBROSIN FAMILY MEMBER"/>
    <property type="match status" value="1"/>
</dbReference>
<evidence type="ECO:0000256" key="1">
    <source>
        <dbReference type="ARBA" id="ARBA00022553"/>
    </source>
</evidence>
<sequence>MKSGRWCAMHVRISWEIYHHQQKQQADSQKSGNGTSKAVTDLLRPPNHLFGSIPRPHELGFSSPLLGAAASIHGRSPYDVTPQHPSFLGPTPAHLGMTPFARPNYPGIGIPGNSFGGLGSLASLTGAGMLSSRDLGPGYLGMSQDPWSRLHRTPPNFPSPSAMNPSSWGGLKAEAERDRVQRREDQEREKEKEKQKKADAEKREKENEKSKEILRESKREHERQKERDRESRVSHLSNNPESIRNGEMMERNRERRDSSRSPIRSTHKSEGGFDSNSVGHKSDIKVKEEKKEEEHSKESVVTSGNSDRERTKSGEPSHPDPVCDYMPRSMLPGLPMSLSSSEQARLAGSLGAISQVPPPHFWNPLPPPPPQSAASASERYRSLELQHARELDREQLMQKYASLSSVMPLLPERYREAELARHLSSSEAAAREVERQLQADRDRQVYERTKLPPPPLRPNDPPYVPPPGLPPSGGLFSSLSNPFLNSLCGTNYPPRTKPSSPGGIGNGIPPPLIPCVSQGGSPVTTSTTPSPLHLKLGTSSNSNIENSREHYASKERRDLTSHSASEVESQSR</sequence>
<feature type="compositionally biased region" description="Basic and acidic residues" evidence="2">
    <location>
        <begin position="546"/>
        <end position="560"/>
    </location>
</feature>
<dbReference type="Proteomes" id="UP000054359">
    <property type="component" value="Unassembled WGS sequence"/>
</dbReference>
<dbReference type="STRING" id="407821.A0A087TQT2"/>
<feature type="compositionally biased region" description="Low complexity" evidence="2">
    <location>
        <begin position="326"/>
        <end position="341"/>
    </location>
</feature>
<dbReference type="PANTHER" id="PTHR14429:SF22">
    <property type="entry name" value="AGAP013055-PA"/>
    <property type="match status" value="1"/>
</dbReference>
<keyword evidence="1" id="KW-0597">Phosphoprotein</keyword>
<feature type="compositionally biased region" description="Pro residues" evidence="2">
    <location>
        <begin position="358"/>
        <end position="371"/>
    </location>
</feature>
<evidence type="ECO:0000313" key="4">
    <source>
        <dbReference type="Proteomes" id="UP000054359"/>
    </source>
</evidence>
<protein>
    <submittedName>
        <fullName evidence="3">Autism susceptibility 2 protein</fullName>
    </submittedName>
</protein>
<feature type="region of interest" description="Disordered" evidence="2">
    <location>
        <begin position="358"/>
        <end position="381"/>
    </location>
</feature>
<feature type="region of interest" description="Disordered" evidence="2">
    <location>
        <begin position="146"/>
        <end position="346"/>
    </location>
</feature>
<organism evidence="3 4">
    <name type="scientific">Stegodyphus mimosarum</name>
    <name type="common">African social velvet spider</name>
    <dbReference type="NCBI Taxonomy" id="407821"/>
    <lineage>
        <taxon>Eukaryota</taxon>
        <taxon>Metazoa</taxon>
        <taxon>Ecdysozoa</taxon>
        <taxon>Arthropoda</taxon>
        <taxon>Chelicerata</taxon>
        <taxon>Arachnida</taxon>
        <taxon>Araneae</taxon>
        <taxon>Araneomorphae</taxon>
        <taxon>Entelegynae</taxon>
        <taxon>Eresoidea</taxon>
        <taxon>Eresidae</taxon>
        <taxon>Stegodyphus</taxon>
    </lineage>
</organism>
<dbReference type="EMBL" id="KK116336">
    <property type="protein sequence ID" value="KFM67471.1"/>
    <property type="molecule type" value="Genomic_DNA"/>
</dbReference>
<feature type="compositionally biased region" description="Basic and acidic residues" evidence="2">
    <location>
        <begin position="173"/>
        <end position="233"/>
    </location>
</feature>
<dbReference type="Pfam" id="PF15336">
    <property type="entry name" value="Auts2"/>
    <property type="match status" value="1"/>
</dbReference>
<feature type="compositionally biased region" description="Polar residues" evidence="2">
    <location>
        <begin position="561"/>
        <end position="572"/>
    </location>
</feature>
<dbReference type="OMA" id="ATHHVHY"/>
<feature type="compositionally biased region" description="Basic and acidic residues" evidence="2">
    <location>
        <begin position="429"/>
        <end position="450"/>
    </location>
</feature>
<dbReference type="OrthoDB" id="6436570at2759"/>
<reference evidence="3 4" key="1">
    <citation type="submission" date="2013-11" db="EMBL/GenBank/DDBJ databases">
        <title>Genome sequencing of Stegodyphus mimosarum.</title>
        <authorList>
            <person name="Bechsgaard J."/>
        </authorList>
    </citation>
    <scope>NUCLEOTIDE SEQUENCE [LARGE SCALE GENOMIC DNA]</scope>
</reference>
<accession>A0A087TQT2</accession>
<dbReference type="InterPro" id="IPR023246">
    <property type="entry name" value="AUTS2"/>
</dbReference>
<name>A0A087TQT2_STEMI</name>
<evidence type="ECO:0000256" key="2">
    <source>
        <dbReference type="SAM" id="MobiDB-lite"/>
    </source>
</evidence>
<evidence type="ECO:0000313" key="3">
    <source>
        <dbReference type="EMBL" id="KFM67471.1"/>
    </source>
</evidence>
<feature type="region of interest" description="Disordered" evidence="2">
    <location>
        <begin position="490"/>
        <end position="572"/>
    </location>
</feature>
<feature type="compositionally biased region" description="Low complexity" evidence="2">
    <location>
        <begin position="521"/>
        <end position="531"/>
    </location>
</feature>
<feature type="compositionally biased region" description="Pro residues" evidence="2">
    <location>
        <begin position="451"/>
        <end position="470"/>
    </location>
</feature>